<dbReference type="RefSeq" id="WP_012606092.1">
    <property type="nucleotide sequence ID" value="NC_011758.1"/>
</dbReference>
<dbReference type="InterPro" id="IPR035897">
    <property type="entry name" value="Toll_tir_struct_dom_sf"/>
</dbReference>
<dbReference type="HOGENOM" id="CLU_665354_0_0_5"/>
<gene>
    <name evidence="2" type="ordered locus">Mchl_5434</name>
</gene>
<dbReference type="SMART" id="SM00255">
    <property type="entry name" value="TIR"/>
    <property type="match status" value="1"/>
</dbReference>
<dbReference type="GO" id="GO:0007165">
    <property type="term" value="P:signal transduction"/>
    <property type="evidence" value="ECO:0007669"/>
    <property type="project" value="InterPro"/>
</dbReference>
<evidence type="ECO:0000313" key="3">
    <source>
        <dbReference type="Proteomes" id="UP000002385"/>
    </source>
</evidence>
<proteinExistence type="predicted"/>
<dbReference type="Pfam" id="PF13676">
    <property type="entry name" value="TIR_2"/>
    <property type="match status" value="1"/>
</dbReference>
<keyword evidence="2" id="KW-0614">Plasmid</keyword>
<dbReference type="Gene3D" id="3.40.50.10140">
    <property type="entry name" value="Toll/interleukin-1 receptor homology (TIR) domain"/>
    <property type="match status" value="1"/>
</dbReference>
<evidence type="ECO:0000313" key="2">
    <source>
        <dbReference type="EMBL" id="ACK86189.1"/>
    </source>
</evidence>
<protein>
    <submittedName>
        <fullName evidence="2">TIR protein</fullName>
    </submittedName>
</protein>
<reference evidence="2 3" key="2">
    <citation type="journal article" date="2012" name="J. Bacteriol.">
        <title>Complete genome sequences of six strains of the genus Methylobacterium.</title>
        <authorList>
            <person name="Marx C.J."/>
            <person name="Bringel F."/>
            <person name="Chistoserdova L."/>
            <person name="Moulin L."/>
            <person name="Farhan Ul Haque M."/>
            <person name="Fleischman D.E."/>
            <person name="Gruffaz C."/>
            <person name="Jourand P."/>
            <person name="Knief C."/>
            <person name="Lee M.C."/>
            <person name="Muller E.E."/>
            <person name="Nadalig T."/>
            <person name="Peyraud R."/>
            <person name="Roselli S."/>
            <person name="Russ L."/>
            <person name="Goodwin L.A."/>
            <person name="Ivanova N."/>
            <person name="Kyrpides N."/>
            <person name="Lajus A."/>
            <person name="Land M.L."/>
            <person name="Medigue C."/>
            <person name="Mikhailova N."/>
            <person name="Nolan M."/>
            <person name="Woyke T."/>
            <person name="Stolyar S."/>
            <person name="Vorholt J.A."/>
            <person name="Vuilleumier S."/>
        </authorList>
    </citation>
    <scope>NUCLEOTIDE SEQUENCE [LARGE SCALE GENOMIC DNA]</scope>
    <source>
        <strain evidence="3">CM4 / NCIMB 13688</strain>
        <plasmid evidence="2 3">pCMU01</plasmid>
    </source>
</reference>
<geneLocation type="plasmid" evidence="2 3">
    <name>pCMU01</name>
</geneLocation>
<accession>B7L2Y1</accession>
<dbReference type="AlphaFoldDB" id="B7L2Y1"/>
<sequence>MLKFTINGRPVRPQDLAKEMTRAAATSVAEQVRERVSAIRHPDSGEFATVVVEGDTLDDMSFCVEGSASLLEIVKARLSPEEMEGMAFVATDGFAAPRAFLSYGWEDRELARRIAEGLQGQGIDTWWAEWEIGAGDSIRRKIDAGLNDCTHFIVLLTPASITRPWVNEEMDAGFVRKVNAKCRFIPLRHGLEASALPPLLQGMLSPAISDEARDLRQLVNDIHGVGRKPALGPAPMAANGPRTGYTAAATAIAGLFVAESQHGQFADPQLTVDEIGQRTGLSADDVEDALHELRHRLQVSFGRVLPKSSLYSEFDRHWQPWDPAADALRLAADLVNDPGMPNASGEIAARYGWTPRRLNPALTYLEERAAIRISEAIGSAPYVTIRVARTDATRRFVKSRSDGANSHRAQGLG</sequence>
<feature type="domain" description="TIR" evidence="1">
    <location>
        <begin position="95"/>
        <end position="219"/>
    </location>
</feature>
<dbReference type="Proteomes" id="UP000002385">
    <property type="component" value="Plasmid pCMU01"/>
</dbReference>
<name>B7L2Y1_METC4</name>
<dbReference type="EMBL" id="CP001299">
    <property type="protein sequence ID" value="ACK86189.1"/>
    <property type="molecule type" value="Genomic_DNA"/>
</dbReference>
<dbReference type="SUPFAM" id="SSF52200">
    <property type="entry name" value="Toll/Interleukin receptor TIR domain"/>
    <property type="match status" value="1"/>
</dbReference>
<dbReference type="KEGG" id="mch:Mchl_5434"/>
<dbReference type="PROSITE" id="PS50104">
    <property type="entry name" value="TIR"/>
    <property type="match status" value="1"/>
</dbReference>
<organism evidence="2 3">
    <name type="scientific">Methylorubrum extorquens (strain CM4 / NCIMB 13688)</name>
    <name type="common">Methylobacterium extorquens</name>
    <dbReference type="NCBI Taxonomy" id="440085"/>
    <lineage>
        <taxon>Bacteria</taxon>
        <taxon>Pseudomonadati</taxon>
        <taxon>Pseudomonadota</taxon>
        <taxon>Alphaproteobacteria</taxon>
        <taxon>Hyphomicrobiales</taxon>
        <taxon>Methylobacteriaceae</taxon>
        <taxon>Methylorubrum</taxon>
    </lineage>
</organism>
<dbReference type="InterPro" id="IPR000157">
    <property type="entry name" value="TIR_dom"/>
</dbReference>
<reference evidence="2 3" key="1">
    <citation type="submission" date="2008-12" db="EMBL/GenBank/DDBJ databases">
        <title>Complete sequence of plasmid1 of Methylobacterium chloromethanicum CM4.</title>
        <authorList>
            <consortium name="US DOE Joint Genome Institute"/>
            <person name="Lucas S."/>
            <person name="Copeland A."/>
            <person name="Lapidus A."/>
            <person name="Glavina del Rio T."/>
            <person name="Dalin E."/>
            <person name="Tice H."/>
            <person name="Bruce D."/>
            <person name="Goodwin L."/>
            <person name="Pitluck S."/>
            <person name="Chertkov O."/>
            <person name="Brettin T."/>
            <person name="Detter J.C."/>
            <person name="Han C."/>
            <person name="Larimer F."/>
            <person name="Land M."/>
            <person name="Hauser L."/>
            <person name="Kyrpides N."/>
            <person name="Mikhailova N."/>
            <person name="Marx C."/>
            <person name="Richardson P."/>
        </authorList>
    </citation>
    <scope>NUCLEOTIDE SEQUENCE [LARGE SCALE GENOMIC DNA]</scope>
    <source>
        <strain evidence="3">CM4 / NCIMB 13688</strain>
        <plasmid evidence="2 3">pCMU01</plasmid>
    </source>
</reference>
<evidence type="ECO:0000259" key="1">
    <source>
        <dbReference type="PROSITE" id="PS50104"/>
    </source>
</evidence>